<dbReference type="AlphaFoldDB" id="A0A2T7EPI4"/>
<dbReference type="Gramene" id="PUZ69745">
    <property type="protein sequence ID" value="PUZ69745"/>
    <property type="gene ID" value="GQ55_2G135800"/>
</dbReference>
<organism evidence="2 3">
    <name type="scientific">Panicum hallii var. hallii</name>
    <dbReference type="NCBI Taxonomy" id="1504633"/>
    <lineage>
        <taxon>Eukaryota</taxon>
        <taxon>Viridiplantae</taxon>
        <taxon>Streptophyta</taxon>
        <taxon>Embryophyta</taxon>
        <taxon>Tracheophyta</taxon>
        <taxon>Spermatophyta</taxon>
        <taxon>Magnoliopsida</taxon>
        <taxon>Liliopsida</taxon>
        <taxon>Poales</taxon>
        <taxon>Poaceae</taxon>
        <taxon>PACMAD clade</taxon>
        <taxon>Panicoideae</taxon>
        <taxon>Panicodae</taxon>
        <taxon>Paniceae</taxon>
        <taxon>Panicinae</taxon>
        <taxon>Panicum</taxon>
        <taxon>Panicum sect. Panicum</taxon>
    </lineage>
</organism>
<evidence type="ECO:0000313" key="3">
    <source>
        <dbReference type="Proteomes" id="UP000244336"/>
    </source>
</evidence>
<name>A0A2T7EPI4_9POAL</name>
<gene>
    <name evidence="2" type="ORF">GQ55_2G135800</name>
</gene>
<dbReference type="Proteomes" id="UP000244336">
    <property type="component" value="Chromosome 2"/>
</dbReference>
<reference evidence="2 3" key="1">
    <citation type="submission" date="2018-04" db="EMBL/GenBank/DDBJ databases">
        <title>WGS assembly of Panicum hallii var. hallii HAL2.</title>
        <authorList>
            <person name="Lovell J."/>
            <person name="Jenkins J."/>
            <person name="Lowry D."/>
            <person name="Mamidi S."/>
            <person name="Sreedasyam A."/>
            <person name="Weng X."/>
            <person name="Barry K."/>
            <person name="Bonette J."/>
            <person name="Campitelli B."/>
            <person name="Daum C."/>
            <person name="Gordon S."/>
            <person name="Gould B."/>
            <person name="Lipzen A."/>
            <person name="MacQueen A."/>
            <person name="Palacio-Mejia J."/>
            <person name="Plott C."/>
            <person name="Shakirov E."/>
            <person name="Shu S."/>
            <person name="Yoshinaga Y."/>
            <person name="Zane M."/>
            <person name="Rokhsar D."/>
            <person name="Grimwood J."/>
            <person name="Schmutz J."/>
            <person name="Juenger T."/>
        </authorList>
    </citation>
    <scope>NUCLEOTIDE SEQUENCE [LARGE SCALE GENOMIC DNA]</scope>
    <source>
        <strain evidence="3">cv. HAL2</strain>
    </source>
</reference>
<evidence type="ECO:0000313" key="2">
    <source>
        <dbReference type="EMBL" id="PUZ69745.1"/>
    </source>
</evidence>
<sequence length="62" mass="6758">MFIVLLGLRLAVVSSESAAVQKIILTFYAACCSLVGTMEKILCIFSLLESNSLPRTQTGHIR</sequence>
<evidence type="ECO:0000256" key="1">
    <source>
        <dbReference type="SAM" id="SignalP"/>
    </source>
</evidence>
<protein>
    <submittedName>
        <fullName evidence="2">Uncharacterized protein</fullName>
    </submittedName>
</protein>
<feature type="signal peptide" evidence="1">
    <location>
        <begin position="1"/>
        <end position="15"/>
    </location>
</feature>
<feature type="chain" id="PRO_5015582383" evidence="1">
    <location>
        <begin position="16"/>
        <end position="62"/>
    </location>
</feature>
<accession>A0A2T7EPI4</accession>
<dbReference type="OrthoDB" id="10067079at2759"/>
<dbReference type="EMBL" id="CM009750">
    <property type="protein sequence ID" value="PUZ69745.1"/>
    <property type="molecule type" value="Genomic_DNA"/>
</dbReference>
<keyword evidence="1" id="KW-0732">Signal</keyword>
<keyword evidence="3" id="KW-1185">Reference proteome</keyword>
<proteinExistence type="predicted"/>